<name>A0A8S9UF83_PHYIN</name>
<evidence type="ECO:0000313" key="4">
    <source>
        <dbReference type="EMBL" id="KAF4139206.1"/>
    </source>
</evidence>
<dbReference type="Proteomes" id="UP000704712">
    <property type="component" value="Unassembled WGS sequence"/>
</dbReference>
<organism evidence="4 5">
    <name type="scientific">Phytophthora infestans</name>
    <name type="common">Potato late blight agent</name>
    <name type="synonym">Botrytis infestans</name>
    <dbReference type="NCBI Taxonomy" id="4787"/>
    <lineage>
        <taxon>Eukaryota</taxon>
        <taxon>Sar</taxon>
        <taxon>Stramenopiles</taxon>
        <taxon>Oomycota</taxon>
        <taxon>Peronosporomycetes</taxon>
        <taxon>Peronosporales</taxon>
        <taxon>Peronosporaceae</taxon>
        <taxon>Phytophthora</taxon>
    </lineage>
</organism>
<dbReference type="InterPro" id="IPR001878">
    <property type="entry name" value="Znf_CCHC"/>
</dbReference>
<feature type="domain" description="CCHC-type" evidence="3">
    <location>
        <begin position="172"/>
        <end position="186"/>
    </location>
</feature>
<evidence type="ECO:0000313" key="5">
    <source>
        <dbReference type="Proteomes" id="UP000704712"/>
    </source>
</evidence>
<feature type="compositionally biased region" description="Polar residues" evidence="2">
    <location>
        <begin position="265"/>
        <end position="276"/>
    </location>
</feature>
<dbReference type="CDD" id="cd22744">
    <property type="entry name" value="OTU"/>
    <property type="match status" value="1"/>
</dbReference>
<evidence type="ECO:0000256" key="1">
    <source>
        <dbReference type="PROSITE-ProRule" id="PRU00047"/>
    </source>
</evidence>
<proteinExistence type="predicted"/>
<evidence type="ECO:0000259" key="3">
    <source>
        <dbReference type="PROSITE" id="PS50158"/>
    </source>
</evidence>
<dbReference type="EMBL" id="JAACNO010001560">
    <property type="protein sequence ID" value="KAF4139206.1"/>
    <property type="molecule type" value="Genomic_DNA"/>
</dbReference>
<keyword evidence="1" id="KW-0862">Zinc</keyword>
<accession>A0A8S9UF83</accession>
<dbReference type="GO" id="GO:0003676">
    <property type="term" value="F:nucleic acid binding"/>
    <property type="evidence" value="ECO:0007669"/>
    <property type="project" value="InterPro"/>
</dbReference>
<dbReference type="GO" id="GO:0008270">
    <property type="term" value="F:zinc ion binding"/>
    <property type="evidence" value="ECO:0007669"/>
    <property type="project" value="UniProtKB-KW"/>
</dbReference>
<feature type="compositionally biased region" description="Polar residues" evidence="2">
    <location>
        <begin position="736"/>
        <end position="748"/>
    </location>
</feature>
<keyword evidence="1" id="KW-0863">Zinc-finger</keyword>
<keyword evidence="1" id="KW-0479">Metal-binding</keyword>
<comment type="caution">
    <text evidence="4">The sequence shown here is derived from an EMBL/GenBank/DDBJ whole genome shotgun (WGS) entry which is preliminary data.</text>
</comment>
<evidence type="ECO:0000256" key="2">
    <source>
        <dbReference type="SAM" id="MobiDB-lite"/>
    </source>
</evidence>
<protein>
    <recommendedName>
        <fullName evidence="3">CCHC-type domain-containing protein</fullName>
    </recommendedName>
</protein>
<gene>
    <name evidence="4" type="ORF">GN958_ATG11566</name>
</gene>
<dbReference type="PROSITE" id="PS50158">
    <property type="entry name" value="ZF_CCHC"/>
    <property type="match status" value="1"/>
</dbReference>
<feature type="region of interest" description="Disordered" evidence="2">
    <location>
        <begin position="227"/>
        <end position="304"/>
    </location>
</feature>
<sequence>MLQEAKQICYDEGQHAIHIICWTRELAAKWSTVFTSLQFRNCHFPLQNVHTEELGAETNPEQRAKQVWARQIGADGILNEQPRDRYHIRLLNISRFMDEAAIDMFLQAHFSGTYTTWQEPCTGYNNVLQTDTWDIFFKCHTCPQFLDSKRFINWNGTKILVHHVSKSAPPPCFSCGAKGHLRTVCKVDDTYWQDNYCVTVSAWDIETLPKQASTVTSFKELDSCWVPPDTKRETTPSTRQHEEEGRVGRNDGGSTWQEAKRAEITPNQEASNTPQVRIQRRPQAKETITTEQTSDRSEVDKKPKHLGISIAEEIKNKIRHGTAEMDKCQLLIEQLASERKRKVDPTALKKCLGIQLGQQRQPHTVVEACGLEFVSTPPIGNCQYYAVAMALLNQGYGPDGSTRAVENLTAKLKQGIKAAAEHCFDKEFPHDIRQTILGILGSVDDWIEHGYDETIDTKAKKLTPKQTETKLKKYFEEVARSTSKVEATIPTKYWGGEVTLRMMAKILHQPIFVVIARDGNKDPSYQVFEPAEPITSAPTKFYTAKERSYSDNPNGWIRALQEDCKRQQEKGSIPVVLKFRGRHYSWLRFQHSSLVSTEAIPMEIDSTTDKRYDAIDHHEDQSDKKTVAAELEQIRENMAKEQSRFPSLEVAELTPRRRDELRELDLTNTDEVEKWSKYLNIPIETVVQWQAQLQNMGSTSTFMPSPSATEAETSSSWTPTESSDMSTDAENDSKPALSSTSTGIGRFQGSNTTLEISRLRRKSLQQDWNQLAQQWISSTIVSFPTIPTDLATWRNVTAREPDLLFHTLQDFASPDYVLSSMSDAIFEIWTTSIRTTVLIHSLERLADDPNLLRKKRWVQGWIKAIRLQLQKQPNQVELFPKELWKPLKAMHYGDSELLKLCREQESQQLSRMLVAAYIYKAEIRMLVAAENDPPVTPTEHLQQLFEVLEGNPDIHAAIHSQDATGCWALLETTLAISAMPSGPAAMEPQRRD</sequence>
<dbReference type="Gene3D" id="3.90.70.80">
    <property type="match status" value="1"/>
</dbReference>
<feature type="region of interest" description="Disordered" evidence="2">
    <location>
        <begin position="698"/>
        <end position="748"/>
    </location>
</feature>
<reference evidence="4" key="1">
    <citation type="submission" date="2020-03" db="EMBL/GenBank/DDBJ databases">
        <title>Hybrid Assembly of Korean Phytophthora infestans isolates.</title>
        <authorList>
            <person name="Prokchorchik M."/>
            <person name="Lee Y."/>
            <person name="Seo J."/>
            <person name="Cho J.-H."/>
            <person name="Park Y.-E."/>
            <person name="Jang D.-C."/>
            <person name="Im J.-S."/>
            <person name="Choi J.-G."/>
            <person name="Park H.-J."/>
            <person name="Lee G.-B."/>
            <person name="Lee Y.-G."/>
            <person name="Hong S.-Y."/>
            <person name="Cho K."/>
            <person name="Sohn K.H."/>
        </authorList>
    </citation>
    <scope>NUCLEOTIDE SEQUENCE</scope>
    <source>
        <strain evidence="4">KR_2_A2</strain>
    </source>
</reference>
<dbReference type="AlphaFoldDB" id="A0A8S9UF83"/>
<feature type="compositionally biased region" description="Basic and acidic residues" evidence="2">
    <location>
        <begin position="229"/>
        <end position="249"/>
    </location>
</feature>
<feature type="compositionally biased region" description="Low complexity" evidence="2">
    <location>
        <begin position="704"/>
        <end position="723"/>
    </location>
</feature>